<evidence type="ECO:0000256" key="2">
    <source>
        <dbReference type="SAM" id="MobiDB-lite"/>
    </source>
</evidence>
<evidence type="ECO:0000313" key="3">
    <source>
        <dbReference type="EMBL" id="MED6213511.1"/>
    </source>
</evidence>
<evidence type="ECO:0000313" key="4">
    <source>
        <dbReference type="Proteomes" id="UP001341840"/>
    </source>
</evidence>
<protein>
    <submittedName>
        <fullName evidence="3">Uncharacterized protein</fullName>
    </submittedName>
</protein>
<organism evidence="3 4">
    <name type="scientific">Stylosanthes scabra</name>
    <dbReference type="NCBI Taxonomy" id="79078"/>
    <lineage>
        <taxon>Eukaryota</taxon>
        <taxon>Viridiplantae</taxon>
        <taxon>Streptophyta</taxon>
        <taxon>Embryophyta</taxon>
        <taxon>Tracheophyta</taxon>
        <taxon>Spermatophyta</taxon>
        <taxon>Magnoliopsida</taxon>
        <taxon>eudicotyledons</taxon>
        <taxon>Gunneridae</taxon>
        <taxon>Pentapetalae</taxon>
        <taxon>rosids</taxon>
        <taxon>fabids</taxon>
        <taxon>Fabales</taxon>
        <taxon>Fabaceae</taxon>
        <taxon>Papilionoideae</taxon>
        <taxon>50 kb inversion clade</taxon>
        <taxon>dalbergioids sensu lato</taxon>
        <taxon>Dalbergieae</taxon>
        <taxon>Pterocarpus clade</taxon>
        <taxon>Stylosanthes</taxon>
    </lineage>
</organism>
<name>A0ABU6YU93_9FABA</name>
<feature type="compositionally biased region" description="Basic and acidic residues" evidence="2">
    <location>
        <begin position="160"/>
        <end position="172"/>
    </location>
</feature>
<keyword evidence="1" id="KW-0175">Coiled coil</keyword>
<evidence type="ECO:0000256" key="1">
    <source>
        <dbReference type="SAM" id="Coils"/>
    </source>
</evidence>
<comment type="caution">
    <text evidence="3">The sequence shown here is derived from an EMBL/GenBank/DDBJ whole genome shotgun (WGS) entry which is preliminary data.</text>
</comment>
<accession>A0ABU6YU93</accession>
<feature type="compositionally biased region" description="Pro residues" evidence="2">
    <location>
        <begin position="126"/>
        <end position="139"/>
    </location>
</feature>
<feature type="non-terminal residue" evidence="3">
    <location>
        <position position="275"/>
    </location>
</feature>
<proteinExistence type="predicted"/>
<feature type="region of interest" description="Disordered" evidence="2">
    <location>
        <begin position="115"/>
        <end position="172"/>
    </location>
</feature>
<dbReference type="EMBL" id="JASCZI010243710">
    <property type="protein sequence ID" value="MED6213511.1"/>
    <property type="molecule type" value="Genomic_DNA"/>
</dbReference>
<reference evidence="3 4" key="1">
    <citation type="journal article" date="2023" name="Plants (Basel)">
        <title>Bridging the Gap: Combining Genomics and Transcriptomics Approaches to Understand Stylosanthes scabra, an Orphan Legume from the Brazilian Caatinga.</title>
        <authorList>
            <person name="Ferreira-Neto J.R.C."/>
            <person name="da Silva M.D."/>
            <person name="Binneck E."/>
            <person name="de Melo N.F."/>
            <person name="da Silva R.H."/>
            <person name="de Melo A.L.T.M."/>
            <person name="Pandolfi V."/>
            <person name="Bustamante F.O."/>
            <person name="Brasileiro-Vidal A.C."/>
            <person name="Benko-Iseppon A.M."/>
        </authorList>
    </citation>
    <scope>NUCLEOTIDE SEQUENCE [LARGE SCALE GENOMIC DNA]</scope>
    <source>
        <tissue evidence="3">Leaves</tissue>
    </source>
</reference>
<keyword evidence="4" id="KW-1185">Reference proteome</keyword>
<feature type="coiled-coil region" evidence="1">
    <location>
        <begin position="186"/>
        <end position="272"/>
    </location>
</feature>
<sequence>MGFRPSAPTRGDDFLMPLRSLFRNSNGITSRFCLFLVYWNPEARECRITKLDPSETLAFQFLQSLPVGLGKKSNFKCRWILDHSDAEVGVLLDSLLRDMEKQSRYDRLLQKMVEHASGGSSSSPAVPVPAPTTSVPPAPSSSAAKTRGKPSDATAAKPFSVEREEGAKEDPVVDLRQKRRKQKVGVENTFAAKVQLEKELAATKDQVDVLTAETDSALAAPLLHAKIKSLSQEMERAEGERLSALDRMKEVEERAKVQAAELESCRSALEQERKK</sequence>
<gene>
    <name evidence="3" type="ORF">PIB30_094124</name>
</gene>
<dbReference type="Proteomes" id="UP001341840">
    <property type="component" value="Unassembled WGS sequence"/>
</dbReference>
<feature type="compositionally biased region" description="Low complexity" evidence="2">
    <location>
        <begin position="116"/>
        <end position="125"/>
    </location>
</feature>